<sequence>MMISRKVFLKSVAGAVALAGVGGTASAAPKKRGGVCYDTGVLHAVGDPLSRARWSRRQLEREIGLIADDLRCPSITAFGTDLGRLAETTDVALRRGLKVFVQPRLYDHPQEQILEHMAEAARTAERKRHGDDITFVTGCEHFLFTPGIIPGDTFLDRIAHIPSIPQTEWPVIIRRFREFMAKAVEVTRREFRGRITYGAAASADAEWNDWSLFDVVGLDYYTHFATDAEYTADLDRYRRWGKPLMILEYGCCTFTGAASAGGMGWDIVDYEAVPPVIKPGYERDEREQADHVARMLRVFGAQPDVEGSHLYSVISPDSPHNPTCRDRDYDMASYSLLRTVRERFDDDNSPYRLEPKKSFHAFQRFNR</sequence>
<feature type="chain" id="PRO_5046769011" description="Abortive phage infection protein" evidence="1">
    <location>
        <begin position="28"/>
        <end position="367"/>
    </location>
</feature>
<evidence type="ECO:0000313" key="3">
    <source>
        <dbReference type="Proteomes" id="UP000597656"/>
    </source>
</evidence>
<dbReference type="InterPro" id="IPR017853">
    <property type="entry name" value="GH"/>
</dbReference>
<dbReference type="Proteomes" id="UP000597656">
    <property type="component" value="Unassembled WGS sequence"/>
</dbReference>
<dbReference type="SUPFAM" id="SSF51445">
    <property type="entry name" value="(Trans)glycosidases"/>
    <property type="match status" value="1"/>
</dbReference>
<keyword evidence="1" id="KW-0732">Signal</keyword>
<name>A0ABQ2I2C2_9PSEU</name>
<dbReference type="EMBL" id="BMNC01000004">
    <property type="protein sequence ID" value="GGM96150.1"/>
    <property type="molecule type" value="Genomic_DNA"/>
</dbReference>
<organism evidence="2 3">
    <name type="scientific">Lentzea pudingi</name>
    <dbReference type="NCBI Taxonomy" id="1789439"/>
    <lineage>
        <taxon>Bacteria</taxon>
        <taxon>Bacillati</taxon>
        <taxon>Actinomycetota</taxon>
        <taxon>Actinomycetes</taxon>
        <taxon>Pseudonocardiales</taxon>
        <taxon>Pseudonocardiaceae</taxon>
        <taxon>Lentzea</taxon>
    </lineage>
</organism>
<dbReference type="Gene3D" id="3.20.20.80">
    <property type="entry name" value="Glycosidases"/>
    <property type="match status" value="1"/>
</dbReference>
<proteinExistence type="predicted"/>
<gene>
    <name evidence="2" type="ORF">GCM10011609_37250</name>
</gene>
<evidence type="ECO:0000256" key="1">
    <source>
        <dbReference type="SAM" id="SignalP"/>
    </source>
</evidence>
<reference evidence="3" key="1">
    <citation type="journal article" date="2019" name="Int. J. Syst. Evol. Microbiol.">
        <title>The Global Catalogue of Microorganisms (GCM) 10K type strain sequencing project: providing services to taxonomists for standard genome sequencing and annotation.</title>
        <authorList>
            <consortium name="The Broad Institute Genomics Platform"/>
            <consortium name="The Broad Institute Genome Sequencing Center for Infectious Disease"/>
            <person name="Wu L."/>
            <person name="Ma J."/>
        </authorList>
    </citation>
    <scope>NUCLEOTIDE SEQUENCE [LARGE SCALE GENOMIC DNA]</scope>
    <source>
        <strain evidence="3">CGMCC 4.7319</strain>
    </source>
</reference>
<feature type="signal peptide" evidence="1">
    <location>
        <begin position="1"/>
        <end position="27"/>
    </location>
</feature>
<evidence type="ECO:0008006" key="4">
    <source>
        <dbReference type="Google" id="ProtNLM"/>
    </source>
</evidence>
<protein>
    <recommendedName>
        <fullName evidence="4">Abortive phage infection protein</fullName>
    </recommendedName>
</protein>
<dbReference type="PROSITE" id="PS51318">
    <property type="entry name" value="TAT"/>
    <property type="match status" value="1"/>
</dbReference>
<keyword evidence="3" id="KW-1185">Reference proteome</keyword>
<evidence type="ECO:0000313" key="2">
    <source>
        <dbReference type="EMBL" id="GGM96150.1"/>
    </source>
</evidence>
<dbReference type="InterPro" id="IPR006311">
    <property type="entry name" value="TAT_signal"/>
</dbReference>
<accession>A0ABQ2I2C2</accession>
<comment type="caution">
    <text evidence="2">The sequence shown here is derived from an EMBL/GenBank/DDBJ whole genome shotgun (WGS) entry which is preliminary data.</text>
</comment>